<sequence length="986" mass="103036">MTDPAAEAGATTPADPLDPFGTAGIRARVLAAWTASPARFREDANTEEDHALGGYRDRVVIELAQNAADAAVRAGVPGELHLTLNAGVLTAANTGAPLTAAAVESLSTLRASTKTPAQGGVPESGEDALRATAGRFGVGFAAVVSVCDRPSISSLTGSVAWSAEETLQLVEVVPELAEEIARRGNQVPVLRLPFASSAPPPEGHTTQVTLPLRDEAAERSVRAGLEEFGPELMLGLPALGMVTVTVDGRSRVLQASEAGDGLVVIVETGGEGSSVTEWRTVAHQGGIPPELLADRPTEERARPYWSVRWAVRAEPRGPLDGPPKGPGVLYAPTPSDEGLDLPALLIAGFPLAPDRRHVQPGPLTDFLVARAAEAYTELVGGATGPEALDLVPGPVGASALDGALRAAVLAALPDRPLLPLAEDGRARVRGRDAVVVDAPPPVVAALTGVVPGLLPTGWPAGHRALRALGVRRMGLADVADALAAVEREPSWWRQIYTALASADAGELGALPVPLSDGRLVRGPRGVLLGRDLPSPEHLEVLGLRVADPEAEHPLLLRLGAVEAGPRQVLADPAVRAAVEGSMDAEDPEAVADAVLSLARGLITPGEPWLAELALPAEDGELYPAGELMFPDAPLRDVMGEDSPFGVVAAELIEEYGEDALAAVGVLRGFALLRAQDADPEDLDLDGAEDWDLPAGHIPELVAVRDLELVKDWEAALTLLSRPPYREAIIEPVRFMDGQTAPSYTAWWLAEHEVLGGPRRTEDADPLLDGLYAPAPPGLDAGFARALGVRAALADVPPDELLDRLADPALPVTRPQLRALWAWLAGTEGAAPPSQVRALSGGVPEVVPAEDAIVVDVPYALPLLEGQPLVLLPLDRAAALADLLDLGVASEEIPGEIAGEGVEREVPGHVRALFPEAPETYLHHDALVVDGRAVAWWYDGAPHAATPQGLARAIAWEMGRWGDRLLLAALLTAPEEAGDLLAEADLD</sequence>
<comment type="caution">
    <text evidence="1">The sequence shown here is derived from an EMBL/GenBank/DDBJ whole genome shotgun (WGS) entry which is preliminary data.</text>
</comment>
<dbReference type="Proteomes" id="UP000272400">
    <property type="component" value="Unassembled WGS sequence"/>
</dbReference>
<name>A0A3N1DCM5_9ACTN</name>
<gene>
    <name evidence="1" type="ORF">EDD29_9027</name>
</gene>
<dbReference type="NCBIfam" id="NF047352">
    <property type="entry name" value="P_loop_sacsin"/>
    <property type="match status" value="1"/>
</dbReference>
<evidence type="ECO:0008006" key="3">
    <source>
        <dbReference type="Google" id="ProtNLM"/>
    </source>
</evidence>
<dbReference type="AlphaFoldDB" id="A0A3N1DCM5"/>
<protein>
    <recommendedName>
        <fullName evidence="3">Molecular chaperone Hsp90</fullName>
    </recommendedName>
</protein>
<dbReference type="InterPro" id="IPR036890">
    <property type="entry name" value="HATPase_C_sf"/>
</dbReference>
<dbReference type="RefSeq" id="WP_123670121.1">
    <property type="nucleotide sequence ID" value="NZ_RJKE01000001.1"/>
</dbReference>
<evidence type="ECO:0000313" key="1">
    <source>
        <dbReference type="EMBL" id="ROO91274.1"/>
    </source>
</evidence>
<organism evidence="1 2">
    <name type="scientific">Actinocorallia herbida</name>
    <dbReference type="NCBI Taxonomy" id="58109"/>
    <lineage>
        <taxon>Bacteria</taxon>
        <taxon>Bacillati</taxon>
        <taxon>Actinomycetota</taxon>
        <taxon>Actinomycetes</taxon>
        <taxon>Streptosporangiales</taxon>
        <taxon>Thermomonosporaceae</taxon>
        <taxon>Actinocorallia</taxon>
    </lineage>
</organism>
<accession>A0A3N1DCM5</accession>
<dbReference type="Gene3D" id="3.30.565.10">
    <property type="entry name" value="Histidine kinase-like ATPase, C-terminal domain"/>
    <property type="match status" value="1"/>
</dbReference>
<reference evidence="1 2" key="1">
    <citation type="submission" date="2018-11" db="EMBL/GenBank/DDBJ databases">
        <title>Sequencing the genomes of 1000 actinobacteria strains.</title>
        <authorList>
            <person name="Klenk H.-P."/>
        </authorList>
    </citation>
    <scope>NUCLEOTIDE SEQUENCE [LARGE SCALE GENOMIC DNA]</scope>
    <source>
        <strain evidence="1 2">DSM 44254</strain>
    </source>
</reference>
<keyword evidence="2" id="KW-1185">Reference proteome</keyword>
<evidence type="ECO:0000313" key="2">
    <source>
        <dbReference type="Proteomes" id="UP000272400"/>
    </source>
</evidence>
<dbReference type="EMBL" id="RJKE01000001">
    <property type="protein sequence ID" value="ROO91274.1"/>
    <property type="molecule type" value="Genomic_DNA"/>
</dbReference>
<proteinExistence type="predicted"/>
<dbReference type="OrthoDB" id="3201966at2"/>
<dbReference type="SUPFAM" id="SSF55874">
    <property type="entry name" value="ATPase domain of HSP90 chaperone/DNA topoisomerase II/histidine kinase"/>
    <property type="match status" value="1"/>
</dbReference>